<evidence type="ECO:0000313" key="1">
    <source>
        <dbReference type="EMBL" id="KFB38414.1"/>
    </source>
</evidence>
<evidence type="ECO:0000313" key="2">
    <source>
        <dbReference type="EnsemblMetazoa" id="ASIC005776-PA"/>
    </source>
</evidence>
<reference evidence="2" key="2">
    <citation type="submission" date="2020-05" db="UniProtKB">
        <authorList>
            <consortium name="EnsemblMetazoa"/>
        </authorList>
    </citation>
    <scope>IDENTIFICATION</scope>
</reference>
<sequence length="192" mass="21083">MYFASENRYGTDGNLALNGKPLESTQQVYRQAVSPQTQQPLAPRFPTRKVSSGGKLFDRFDVATFSTSLHKDGNKTFTDGHGQVDDAERVQQCRLGTFPPDARQCHTQLHTPSSGGCTVSLLPVILSWPAFASQCLPYVCGSVRIRPTDADQESLSTDGSRTYHDVTCRLASAARISVRMFFPASHGVDARR</sequence>
<reference evidence="1 3" key="1">
    <citation type="journal article" date="2014" name="BMC Genomics">
        <title>Genome sequence of Anopheles sinensis provides insight into genetics basis of mosquito competence for malaria parasites.</title>
        <authorList>
            <person name="Zhou D."/>
            <person name="Zhang D."/>
            <person name="Ding G."/>
            <person name="Shi L."/>
            <person name="Hou Q."/>
            <person name="Ye Y."/>
            <person name="Xu Y."/>
            <person name="Zhou H."/>
            <person name="Xiong C."/>
            <person name="Li S."/>
            <person name="Yu J."/>
            <person name="Hong S."/>
            <person name="Yu X."/>
            <person name="Zou P."/>
            <person name="Chen C."/>
            <person name="Chang X."/>
            <person name="Wang W."/>
            <person name="Lv Y."/>
            <person name="Sun Y."/>
            <person name="Ma L."/>
            <person name="Shen B."/>
            <person name="Zhu C."/>
        </authorList>
    </citation>
    <scope>NUCLEOTIDE SEQUENCE [LARGE SCALE GENOMIC DNA]</scope>
</reference>
<evidence type="ECO:0000313" key="3">
    <source>
        <dbReference type="Proteomes" id="UP000030765"/>
    </source>
</evidence>
<gene>
    <name evidence="1" type="ORF">ZHAS_00005776</name>
</gene>
<dbReference type="EMBL" id="ATLV01014176">
    <property type="status" value="NOT_ANNOTATED_CDS"/>
    <property type="molecule type" value="Genomic_DNA"/>
</dbReference>
<organism evidence="1">
    <name type="scientific">Anopheles sinensis</name>
    <name type="common">Mosquito</name>
    <dbReference type="NCBI Taxonomy" id="74873"/>
    <lineage>
        <taxon>Eukaryota</taxon>
        <taxon>Metazoa</taxon>
        <taxon>Ecdysozoa</taxon>
        <taxon>Arthropoda</taxon>
        <taxon>Hexapoda</taxon>
        <taxon>Insecta</taxon>
        <taxon>Pterygota</taxon>
        <taxon>Neoptera</taxon>
        <taxon>Endopterygota</taxon>
        <taxon>Diptera</taxon>
        <taxon>Nematocera</taxon>
        <taxon>Culicoidea</taxon>
        <taxon>Culicidae</taxon>
        <taxon>Anophelinae</taxon>
        <taxon>Anopheles</taxon>
    </lineage>
</organism>
<dbReference type="VEuPathDB" id="VectorBase:ASIC005776"/>
<proteinExistence type="predicted"/>
<dbReference type="EnsemblMetazoa" id="ASIC005776-RA">
    <property type="protein sequence ID" value="ASIC005776-PA"/>
    <property type="gene ID" value="ASIC005776"/>
</dbReference>
<name>A0A084VKC0_ANOSI</name>
<dbReference type="EMBL" id="KE524947">
    <property type="protein sequence ID" value="KFB38414.1"/>
    <property type="molecule type" value="Genomic_DNA"/>
</dbReference>
<dbReference type="AlphaFoldDB" id="A0A084VKC0"/>
<protein>
    <submittedName>
        <fullName evidence="1 2">YidC/Oxa1 family membrane protein insertase</fullName>
    </submittedName>
</protein>
<dbReference type="Proteomes" id="UP000030765">
    <property type="component" value="Unassembled WGS sequence"/>
</dbReference>
<keyword evidence="3" id="KW-1185">Reference proteome</keyword>
<accession>A0A084VKC0</accession>